<evidence type="ECO:0000256" key="1">
    <source>
        <dbReference type="ARBA" id="ARBA00022562"/>
    </source>
</evidence>
<protein>
    <submittedName>
        <fullName evidence="10">Matrix protein 1</fullName>
    </submittedName>
</protein>
<sequence length="248" mass="27521">MSTYQQTITYLLASIEHGECKGLLSSKLHDWFSGKDFDVESALEWVKNQRGLSDLNRASVGLALSFIRPREDVRRRRFIIEPLSSVGTTETKKKGIDLATRRLPKVVSFHEAMELAEGFSPAAMMYCLRELYINPRSQNTAVKLGVLSALCEHEAGASHRAVGKTSRSRIPEVRKENERVKAEATSRLMGALATSDEVREMSEGIEESIRALRTLGSQAGKTGIAKDALEMLKTSGMGNQSLLNRHLK</sequence>
<comment type="function">
    <text evidence="6">Plays critical roles in virus replication, from virus entry and uncoating to assembly and budding of the virus particle. M1 binding to ribonucleocapsids (RNPs) in nucleus seems to inhibit viral transcription. Interaction of viral NEP with M1-RNP is thought to promote nuclear export of the complex, which is targeted to the virion assembly site at the apical plasma membrane in polarized epithelial cells. Interactions with NA and HA may bring M1, a non-raft-associated protein, into lipid rafts. Forms a continuous shell on the inner side of the lipid bilayer in virion, where it binds the RNP. During virus entry into cell, the M2 ion channel acidifies the internal virion core, inducing M1 dissociation from the RNP. M1-free RNPs are transported to the nucleus, where viral transcription and replication can take place.</text>
</comment>
<dbReference type="GO" id="GO:0003723">
    <property type="term" value="F:RNA binding"/>
    <property type="evidence" value="ECO:0007669"/>
    <property type="project" value="UniProtKB-KW"/>
</dbReference>
<dbReference type="InterPro" id="IPR015423">
    <property type="entry name" value="Flu_matrix_M1_N_sub1"/>
</dbReference>
<dbReference type="InterPro" id="IPR001561">
    <property type="entry name" value="Flu_matrix_M1_N"/>
</dbReference>
<reference evidence="10" key="1">
    <citation type="submission" date="2020-08" db="EMBL/GenBank/DDBJ databases">
        <authorList>
            <person name="Parry R.H."/>
            <person name="Wille M."/>
            <person name="Geoghegan J.L."/>
            <person name="Turnbull O.M.H."/>
            <person name="Holmes E.C."/>
        </authorList>
    </citation>
    <scope>NUCLEOTIDE SEQUENCE</scope>
    <source>
        <strain evidence="10">SILV/UK</strain>
    </source>
</reference>
<dbReference type="InterPro" id="IPR013188">
    <property type="entry name" value="Flu_matrix_M1_C"/>
</dbReference>
<dbReference type="GO" id="GO:0039660">
    <property type="term" value="F:structural constituent of virion"/>
    <property type="evidence" value="ECO:0007669"/>
    <property type="project" value="UniProtKB-KW"/>
</dbReference>
<keyword evidence="3" id="KW-0694">RNA-binding</keyword>
<keyword evidence="1" id="KW-1048">Host nucleus</keyword>
<dbReference type="GO" id="GO:0044423">
    <property type="term" value="C:virion component"/>
    <property type="evidence" value="ECO:0007669"/>
    <property type="project" value="UniProtKB-KW"/>
</dbReference>
<dbReference type="Pfam" id="PF00598">
    <property type="entry name" value="Flu_M1"/>
    <property type="match status" value="1"/>
</dbReference>
<dbReference type="Pfam" id="PF08289">
    <property type="entry name" value="Flu_M1_C"/>
    <property type="match status" value="1"/>
</dbReference>
<gene>
    <name evidence="10" type="primary">M1</name>
</gene>
<dbReference type="EMBL" id="MT926393">
    <property type="protein sequence ID" value="QOE76815.1"/>
    <property type="molecule type" value="Viral_cRNA"/>
</dbReference>
<dbReference type="SUPFAM" id="SSF48145">
    <property type="entry name" value="Influenza virus matrix protein M1"/>
    <property type="match status" value="1"/>
</dbReference>
<evidence type="ECO:0000256" key="3">
    <source>
        <dbReference type="ARBA" id="ARBA00022884"/>
    </source>
</evidence>
<reference evidence="10" key="2">
    <citation type="journal article" name="Viruses">
        <title>Divergent Influenza-Like Viruses of Amphibians and Fish Support an Ancient Evolutionary Association.</title>
        <authorList>
            <person name="Parry R."/>
            <person name="Wille M."/>
            <person name="Turnbull O.M.H."/>
            <person name="Geoghegan J.L."/>
            <person name="Holmes E.C."/>
        </authorList>
    </citation>
    <scope>NUCLEOTIDE SEQUENCE</scope>
    <source>
        <strain evidence="10">SILV/UK</strain>
    </source>
</reference>
<dbReference type="InterPro" id="IPR015799">
    <property type="entry name" value="Flu_matrix_M1_N_sub2"/>
</dbReference>
<proteinExistence type="predicted"/>
<keyword evidence="5" id="KW-0468">Viral matrix protein</keyword>
<dbReference type="SMART" id="SM00759">
    <property type="entry name" value="Flu_M1_C"/>
    <property type="match status" value="1"/>
</dbReference>
<evidence type="ECO:0000256" key="4">
    <source>
        <dbReference type="ARBA" id="ARBA00023136"/>
    </source>
</evidence>
<feature type="domain" description="Influenza matrix M1 C-terminal" evidence="9">
    <location>
        <begin position="158"/>
        <end position="247"/>
    </location>
</feature>
<evidence type="ECO:0000256" key="6">
    <source>
        <dbReference type="ARBA" id="ARBA00024859"/>
    </source>
</evidence>
<evidence type="ECO:0000259" key="9">
    <source>
        <dbReference type="SMART" id="SM00759"/>
    </source>
</evidence>
<keyword evidence="2" id="KW-0946">Virion</keyword>
<comment type="function">
    <text evidence="7">Determines the virion's shape: spherical or filamentous. Clinical isolates of influenza are characterized by the presence of significant proportion of filamentous virions, whereas after multiple passage on eggs or cell culture, virions have only spherical morphology. Filamentous virions are thought to be important to infect neighboring cells, and spherical virions more suited to spread through aerosol between hosts organisms.</text>
</comment>
<accession>A0A866VZI9</accession>
<dbReference type="Gene3D" id="1.20.91.10">
    <property type="match status" value="1"/>
</dbReference>
<evidence type="ECO:0000256" key="5">
    <source>
        <dbReference type="ARBA" id="ARBA00023311"/>
    </source>
</evidence>
<evidence type="ECO:0000313" key="10">
    <source>
        <dbReference type="EMBL" id="QOE76815.1"/>
    </source>
</evidence>
<comment type="subunit">
    <text evidence="8">Homodimer and homomultimer. Interacts with NEP. Binds ribonucleocapsid by both interacting with genomic RNA and NP protein. May interact with HA and NA. Cannot bind NP without genomic RNA.</text>
</comment>
<dbReference type="InterPro" id="IPR036039">
    <property type="entry name" value="Flu_matrix_M1"/>
</dbReference>
<keyword evidence="4" id="KW-0472">Membrane</keyword>
<evidence type="ECO:0000256" key="8">
    <source>
        <dbReference type="ARBA" id="ARBA00046829"/>
    </source>
</evidence>
<dbReference type="Gene3D" id="1.10.10.180">
    <property type="match status" value="1"/>
</dbReference>
<organism evidence="10">
    <name type="scientific">Salamander influenza-like virus</name>
    <dbReference type="NCBI Taxonomy" id="2777034"/>
    <lineage>
        <taxon>Viruses</taxon>
        <taxon>Riboviria</taxon>
        <taxon>Orthornavirae</taxon>
        <taxon>Negarnaviricota</taxon>
        <taxon>Polyploviricotina</taxon>
        <taxon>Insthoviricetes</taxon>
        <taxon>Articulavirales</taxon>
        <taxon>Orthomyxoviridae</taxon>
    </lineage>
</organism>
<name>A0A866VZI9_9ORTO</name>
<evidence type="ECO:0000256" key="7">
    <source>
        <dbReference type="ARBA" id="ARBA00025019"/>
    </source>
</evidence>
<evidence type="ECO:0000256" key="2">
    <source>
        <dbReference type="ARBA" id="ARBA00022844"/>
    </source>
</evidence>